<dbReference type="Proteomes" id="UP000314294">
    <property type="component" value="Unassembled WGS sequence"/>
</dbReference>
<sequence>MHEGSVHWRQLEMKAHIGVHSSRPLTKAHDGPRRSDIRVAATCPSHTWGGRPKRSFSPQASAPSDRVKDITRRHGFTPQRRRLRVDGTGAYLLTVTSIKCAVFNSHPCMPRPGSQKAKGSSAASFLLLFLIRAIALSPVLGHGGPERHSLHRDDPCGCCSSC</sequence>
<protein>
    <submittedName>
        <fullName evidence="2">Uncharacterized protein</fullName>
    </submittedName>
</protein>
<proteinExistence type="predicted"/>
<accession>A0A4Z2IDC8</accession>
<evidence type="ECO:0000313" key="2">
    <source>
        <dbReference type="EMBL" id="TNN75998.1"/>
    </source>
</evidence>
<evidence type="ECO:0000313" key="3">
    <source>
        <dbReference type="Proteomes" id="UP000314294"/>
    </source>
</evidence>
<reference evidence="2 3" key="1">
    <citation type="submission" date="2019-03" db="EMBL/GenBank/DDBJ databases">
        <title>First draft genome of Liparis tanakae, snailfish: a comprehensive survey of snailfish specific genes.</title>
        <authorList>
            <person name="Kim W."/>
            <person name="Song I."/>
            <person name="Jeong J.-H."/>
            <person name="Kim D."/>
            <person name="Kim S."/>
            <person name="Ryu S."/>
            <person name="Song J.Y."/>
            <person name="Lee S.K."/>
        </authorList>
    </citation>
    <scope>NUCLEOTIDE SEQUENCE [LARGE SCALE GENOMIC DNA]</scope>
    <source>
        <tissue evidence="2">Muscle</tissue>
    </source>
</reference>
<evidence type="ECO:0000256" key="1">
    <source>
        <dbReference type="SAM" id="MobiDB-lite"/>
    </source>
</evidence>
<name>A0A4Z2IDC8_9TELE</name>
<dbReference type="EMBL" id="SRLO01000097">
    <property type="protein sequence ID" value="TNN75998.1"/>
    <property type="molecule type" value="Genomic_DNA"/>
</dbReference>
<organism evidence="2 3">
    <name type="scientific">Liparis tanakae</name>
    <name type="common">Tanaka's snailfish</name>
    <dbReference type="NCBI Taxonomy" id="230148"/>
    <lineage>
        <taxon>Eukaryota</taxon>
        <taxon>Metazoa</taxon>
        <taxon>Chordata</taxon>
        <taxon>Craniata</taxon>
        <taxon>Vertebrata</taxon>
        <taxon>Euteleostomi</taxon>
        <taxon>Actinopterygii</taxon>
        <taxon>Neopterygii</taxon>
        <taxon>Teleostei</taxon>
        <taxon>Neoteleostei</taxon>
        <taxon>Acanthomorphata</taxon>
        <taxon>Eupercaria</taxon>
        <taxon>Perciformes</taxon>
        <taxon>Cottioidei</taxon>
        <taxon>Cottales</taxon>
        <taxon>Liparidae</taxon>
        <taxon>Liparis</taxon>
    </lineage>
</organism>
<keyword evidence="3" id="KW-1185">Reference proteome</keyword>
<comment type="caution">
    <text evidence="2">The sequence shown here is derived from an EMBL/GenBank/DDBJ whole genome shotgun (WGS) entry which is preliminary data.</text>
</comment>
<feature type="region of interest" description="Disordered" evidence="1">
    <location>
        <begin position="43"/>
        <end position="77"/>
    </location>
</feature>
<gene>
    <name evidence="2" type="ORF">EYF80_013761</name>
</gene>
<dbReference type="AlphaFoldDB" id="A0A4Z2IDC8"/>